<name>A0A853C4T1_9ACTN</name>
<gene>
    <name evidence="2" type="ORF">HNR19_002987</name>
</gene>
<keyword evidence="3" id="KW-1185">Reference proteome</keyword>
<dbReference type="EMBL" id="JACCFP010000001">
    <property type="protein sequence ID" value="NYJ02289.1"/>
    <property type="molecule type" value="Genomic_DNA"/>
</dbReference>
<dbReference type="PANTHER" id="PTHR38589:SF1">
    <property type="entry name" value="BLR0621 PROTEIN"/>
    <property type="match status" value="1"/>
</dbReference>
<reference evidence="2 3" key="1">
    <citation type="submission" date="2020-07" db="EMBL/GenBank/DDBJ databases">
        <title>Sequencing the genomes of 1000 actinobacteria strains.</title>
        <authorList>
            <person name="Klenk H.-P."/>
        </authorList>
    </citation>
    <scope>NUCLEOTIDE SEQUENCE [LARGE SCALE GENOMIC DNA]</scope>
    <source>
        <strain evidence="2 3">DSM 103833</strain>
    </source>
</reference>
<accession>A0A853C4T1</accession>
<feature type="signal peptide" evidence="1">
    <location>
        <begin position="1"/>
        <end position="25"/>
    </location>
</feature>
<dbReference type="Proteomes" id="UP000530424">
    <property type="component" value="Unassembled WGS sequence"/>
</dbReference>
<dbReference type="GO" id="GO:0016740">
    <property type="term" value="F:transferase activity"/>
    <property type="evidence" value="ECO:0007669"/>
    <property type="project" value="InterPro"/>
</dbReference>
<comment type="caution">
    <text evidence="2">The sequence shown here is derived from an EMBL/GenBank/DDBJ whole genome shotgun (WGS) entry which is preliminary data.</text>
</comment>
<evidence type="ECO:0000313" key="2">
    <source>
        <dbReference type="EMBL" id="NYJ02289.1"/>
    </source>
</evidence>
<proteinExistence type="predicted"/>
<evidence type="ECO:0000313" key="3">
    <source>
        <dbReference type="Proteomes" id="UP000530424"/>
    </source>
</evidence>
<keyword evidence="1" id="KW-0732">Signal</keyword>
<dbReference type="RefSeq" id="WP_179668677.1">
    <property type="nucleotide sequence ID" value="NZ_JACCFP010000001.1"/>
</dbReference>
<sequence>MRRLLLLALAGLLLGALLPATPASAAAKDWPWPLPWPDVDDAAATQPADAPAADLASGGTVRLGGVKVELRARTRQVVTYNHRSGHSGRISFWVKRKGTWHERLSATDGRIGYGGLVPRKERRQGTGTTPLGTFGMPFAFGMHRERDAWDIRYRKVRKGDYWVQDNASDHYNRYRNKSQGGFRWWLDGENSSERLLDYRDQYEWAIVMDFNWNQVRYRGSGIFLHVNGSGATAGCVSAPRWFIKRVMKHIDKDKGPVIAVGR</sequence>
<protein>
    <submittedName>
        <fullName evidence="2">L,D-peptidoglycan transpeptidase YkuD (ErfK/YbiS/YcfS/YnhG family)</fullName>
    </submittedName>
</protein>
<feature type="chain" id="PRO_5032936836" evidence="1">
    <location>
        <begin position="26"/>
        <end position="262"/>
    </location>
</feature>
<dbReference type="AlphaFoldDB" id="A0A853C4T1"/>
<evidence type="ECO:0000256" key="1">
    <source>
        <dbReference type="SAM" id="SignalP"/>
    </source>
</evidence>
<dbReference type="PANTHER" id="PTHR38589">
    <property type="entry name" value="BLR0621 PROTEIN"/>
    <property type="match status" value="1"/>
</dbReference>
<organism evidence="2 3">
    <name type="scientific">Nocardioides thalensis</name>
    <dbReference type="NCBI Taxonomy" id="1914755"/>
    <lineage>
        <taxon>Bacteria</taxon>
        <taxon>Bacillati</taxon>
        <taxon>Actinomycetota</taxon>
        <taxon>Actinomycetes</taxon>
        <taxon>Propionibacteriales</taxon>
        <taxon>Nocardioidaceae</taxon>
        <taxon>Nocardioides</taxon>
    </lineage>
</organism>